<evidence type="ECO:0000313" key="1">
    <source>
        <dbReference type="EMBL" id="CBY32817.1"/>
    </source>
</evidence>
<dbReference type="EMBL" id="FN654373">
    <property type="protein sequence ID" value="CBY32817.1"/>
    <property type="molecule type" value="Genomic_DNA"/>
</dbReference>
<sequence>MKNLIVSEEGLVLAMDFAFFYRKLPMAIEDDDIVVDGNRFASLRKLLLSEEKARVRPRCMKPLKLKKISLADQFASLTLHKNT</sequence>
<dbReference type="AlphaFoldDB" id="E4YB80"/>
<organism evidence="1">
    <name type="scientific">Oikopleura dioica</name>
    <name type="common">Tunicate</name>
    <dbReference type="NCBI Taxonomy" id="34765"/>
    <lineage>
        <taxon>Eukaryota</taxon>
        <taxon>Metazoa</taxon>
        <taxon>Chordata</taxon>
        <taxon>Tunicata</taxon>
        <taxon>Appendicularia</taxon>
        <taxon>Copelata</taxon>
        <taxon>Oikopleuridae</taxon>
        <taxon>Oikopleura</taxon>
    </lineage>
</organism>
<dbReference type="Proteomes" id="UP000011014">
    <property type="component" value="Unassembled WGS sequence"/>
</dbReference>
<gene>
    <name evidence="1" type="ORF">GSOID_T00032170001</name>
</gene>
<protein>
    <submittedName>
        <fullName evidence="1">Uncharacterized protein</fullName>
    </submittedName>
</protein>
<reference evidence="1" key="1">
    <citation type="journal article" date="2010" name="Science">
        <title>Plasticity of animal genome architecture unmasked by rapid evolution of a pelagic tunicate.</title>
        <authorList>
            <person name="Denoeud F."/>
            <person name="Henriet S."/>
            <person name="Mungpakdee S."/>
            <person name="Aury J.M."/>
            <person name="Da Silva C."/>
            <person name="Brinkmann H."/>
            <person name="Mikhaleva J."/>
            <person name="Olsen L.C."/>
            <person name="Jubin C."/>
            <person name="Canestro C."/>
            <person name="Bouquet J.M."/>
            <person name="Danks G."/>
            <person name="Poulain J."/>
            <person name="Campsteijn C."/>
            <person name="Adamski M."/>
            <person name="Cross I."/>
            <person name="Yadetie F."/>
            <person name="Muffato M."/>
            <person name="Louis A."/>
            <person name="Butcher S."/>
            <person name="Tsagkogeorga G."/>
            <person name="Konrad A."/>
            <person name="Singh S."/>
            <person name="Jensen M.F."/>
            <person name="Cong E.H."/>
            <person name="Eikeseth-Otteraa H."/>
            <person name="Noel B."/>
            <person name="Anthouard V."/>
            <person name="Porcel B.M."/>
            <person name="Kachouri-Lafond R."/>
            <person name="Nishino A."/>
            <person name="Ugolini M."/>
            <person name="Chourrout P."/>
            <person name="Nishida H."/>
            <person name="Aasland R."/>
            <person name="Huzurbazar S."/>
            <person name="Westhof E."/>
            <person name="Delsuc F."/>
            <person name="Lehrach H."/>
            <person name="Reinhardt R."/>
            <person name="Weissenbach J."/>
            <person name="Roy S.W."/>
            <person name="Artiguenave F."/>
            <person name="Postlethwait J.H."/>
            <person name="Manak J.R."/>
            <person name="Thompson E.M."/>
            <person name="Jaillon O."/>
            <person name="Du Pasquier L."/>
            <person name="Boudinot P."/>
            <person name="Liberles D.A."/>
            <person name="Volff J.N."/>
            <person name="Philippe H."/>
            <person name="Lenhard B."/>
            <person name="Roest Crollius H."/>
            <person name="Wincker P."/>
            <person name="Chourrout D."/>
        </authorList>
    </citation>
    <scope>NUCLEOTIDE SEQUENCE [LARGE SCALE GENOMIC DNA]</scope>
</reference>
<name>E4YB80_OIKDI</name>
<accession>E4YB80</accession>
<proteinExistence type="predicted"/>